<proteinExistence type="predicted"/>
<dbReference type="InterPro" id="IPR009562">
    <property type="entry name" value="DUF1178"/>
</dbReference>
<gene>
    <name evidence="1" type="ORF">MBUL_02007</name>
</gene>
<accession>A0A679JAK2</accession>
<protein>
    <submittedName>
        <fullName evidence="1">Uncharacterized protein</fullName>
    </submittedName>
</protein>
<dbReference type="EMBL" id="LR743504">
    <property type="protein sequence ID" value="CAA2103072.1"/>
    <property type="molecule type" value="Genomic_DNA"/>
</dbReference>
<organism evidence="1">
    <name type="scientific">Methylobacterium bullatum</name>
    <dbReference type="NCBI Taxonomy" id="570505"/>
    <lineage>
        <taxon>Bacteria</taxon>
        <taxon>Pseudomonadati</taxon>
        <taxon>Pseudomonadota</taxon>
        <taxon>Alphaproteobacteria</taxon>
        <taxon>Hyphomicrobiales</taxon>
        <taxon>Methylobacteriaceae</taxon>
        <taxon>Methylobacterium</taxon>
    </lineage>
</organism>
<dbReference type="Pfam" id="PF06676">
    <property type="entry name" value="DUF1178"/>
    <property type="match status" value="1"/>
</dbReference>
<reference evidence="1" key="1">
    <citation type="submission" date="2019-12" db="EMBL/GenBank/DDBJ databases">
        <authorList>
            <person name="Cremers G."/>
        </authorList>
    </citation>
    <scope>NUCLEOTIDE SEQUENCE</scope>
    <source>
        <strain evidence="1">Mbul1</strain>
    </source>
</reference>
<dbReference type="AlphaFoldDB" id="A0A679JAK2"/>
<name>A0A679JAK2_9HYPH</name>
<evidence type="ECO:0000313" key="1">
    <source>
        <dbReference type="EMBL" id="CAA2103072.1"/>
    </source>
</evidence>
<sequence>MIRYMLVCENGHDFEGWFRSSDSYDAQAADGLVACLACGSTKVAKAMMAPALAKTVASVPDKIRSTAEPSASAPVAVPSADVPVMAEPERQLRALMRAMREHVTRTADNVGPRFPEEARRMHYGEAESRPIYGEASPAEARALVEEGIDVAPLPSLPGDLN</sequence>
<dbReference type="PIRSF" id="PIRSF032131">
    <property type="entry name" value="UCP032131"/>
    <property type="match status" value="1"/>
</dbReference>